<gene>
    <name evidence="2" type="primary">ga23036</name>
    <name evidence="2" type="ORF">PR202_ga23036</name>
</gene>
<dbReference type="Proteomes" id="UP001054889">
    <property type="component" value="Unassembled WGS sequence"/>
</dbReference>
<reference evidence="2" key="1">
    <citation type="journal article" date="2018" name="DNA Res.">
        <title>Multiple hybrid de novo genome assembly of finger millet, an orphan allotetraploid crop.</title>
        <authorList>
            <person name="Hatakeyama M."/>
            <person name="Aluri S."/>
            <person name="Balachadran M.T."/>
            <person name="Sivarajan S.R."/>
            <person name="Patrignani A."/>
            <person name="Gruter S."/>
            <person name="Poveda L."/>
            <person name="Shimizu-Inatsugi R."/>
            <person name="Baeten J."/>
            <person name="Francoijs K.J."/>
            <person name="Nataraja K.N."/>
            <person name="Reddy Y.A.N."/>
            <person name="Phadnis S."/>
            <person name="Ravikumar R.L."/>
            <person name="Schlapbach R."/>
            <person name="Sreeman S.M."/>
            <person name="Shimizu K.K."/>
        </authorList>
    </citation>
    <scope>NUCLEOTIDE SEQUENCE</scope>
</reference>
<proteinExistence type="predicted"/>
<evidence type="ECO:0000313" key="2">
    <source>
        <dbReference type="EMBL" id="GJN05414.1"/>
    </source>
</evidence>
<dbReference type="EMBL" id="BQKI01000012">
    <property type="protein sequence ID" value="GJN05414.1"/>
    <property type="molecule type" value="Genomic_DNA"/>
</dbReference>
<sequence>MEKMERAPSPLPAGTTAAAGGRGEGRQKGEEVSSCLTTRLVCSPLWSTFWRRQLWSAAVEEGQARRPPCSRFTAPTPAHARWLPSAKRSHARGRGLARRCPSLRLRRLRELLVC</sequence>
<feature type="region of interest" description="Disordered" evidence="1">
    <location>
        <begin position="1"/>
        <end position="32"/>
    </location>
</feature>
<accession>A0AAV5D392</accession>
<evidence type="ECO:0000256" key="1">
    <source>
        <dbReference type="SAM" id="MobiDB-lite"/>
    </source>
</evidence>
<reference evidence="2" key="2">
    <citation type="submission" date="2021-12" db="EMBL/GenBank/DDBJ databases">
        <title>Resequencing data analysis of finger millet.</title>
        <authorList>
            <person name="Hatakeyama M."/>
            <person name="Aluri S."/>
            <person name="Balachadran M.T."/>
            <person name="Sivarajan S.R."/>
            <person name="Poveda L."/>
            <person name="Shimizu-Inatsugi R."/>
            <person name="Schlapbach R."/>
            <person name="Sreeman S.M."/>
            <person name="Shimizu K.K."/>
        </authorList>
    </citation>
    <scope>NUCLEOTIDE SEQUENCE</scope>
</reference>
<keyword evidence="3" id="KW-1185">Reference proteome</keyword>
<evidence type="ECO:0000313" key="3">
    <source>
        <dbReference type="Proteomes" id="UP001054889"/>
    </source>
</evidence>
<organism evidence="2 3">
    <name type="scientific">Eleusine coracana subsp. coracana</name>
    <dbReference type="NCBI Taxonomy" id="191504"/>
    <lineage>
        <taxon>Eukaryota</taxon>
        <taxon>Viridiplantae</taxon>
        <taxon>Streptophyta</taxon>
        <taxon>Embryophyta</taxon>
        <taxon>Tracheophyta</taxon>
        <taxon>Spermatophyta</taxon>
        <taxon>Magnoliopsida</taxon>
        <taxon>Liliopsida</taxon>
        <taxon>Poales</taxon>
        <taxon>Poaceae</taxon>
        <taxon>PACMAD clade</taxon>
        <taxon>Chloridoideae</taxon>
        <taxon>Cynodonteae</taxon>
        <taxon>Eleusininae</taxon>
        <taxon>Eleusine</taxon>
    </lineage>
</organism>
<dbReference type="AlphaFoldDB" id="A0AAV5D392"/>
<comment type="caution">
    <text evidence="2">The sequence shown here is derived from an EMBL/GenBank/DDBJ whole genome shotgun (WGS) entry which is preliminary data.</text>
</comment>
<protein>
    <submittedName>
        <fullName evidence="2">Uncharacterized protein</fullName>
    </submittedName>
</protein>
<name>A0AAV5D392_ELECO</name>